<dbReference type="InterPro" id="IPR000305">
    <property type="entry name" value="GIY-YIG_endonuc"/>
</dbReference>
<feature type="non-terminal residue" evidence="2">
    <location>
        <position position="104"/>
    </location>
</feature>
<accession>X1TRV9</accession>
<name>X1TRV9_9ZZZZ</name>
<organism evidence="2">
    <name type="scientific">marine sediment metagenome</name>
    <dbReference type="NCBI Taxonomy" id="412755"/>
    <lineage>
        <taxon>unclassified sequences</taxon>
        <taxon>metagenomes</taxon>
        <taxon>ecological metagenomes</taxon>
    </lineage>
</organism>
<evidence type="ECO:0000313" key="2">
    <source>
        <dbReference type="EMBL" id="GAI82779.1"/>
    </source>
</evidence>
<comment type="caution">
    <text evidence="2">The sequence shown here is derived from an EMBL/GenBank/DDBJ whole genome shotgun (WGS) entry which is preliminary data.</text>
</comment>
<dbReference type="PROSITE" id="PS50164">
    <property type="entry name" value="GIY_YIG"/>
    <property type="match status" value="1"/>
</dbReference>
<sequence length="104" mass="11774">MMIQQINIPLITLNWSDWVPWNSLRLDAGCEGEVKVPNQAGVYEAKCKDDDERLTIGKTSDLQRRIKKGLVKGTLDHSTGKKIRAKEDVSRIVVRWAITDRPSA</sequence>
<feature type="domain" description="GIY-YIG" evidence="1">
    <location>
        <begin position="38"/>
        <end position="104"/>
    </location>
</feature>
<dbReference type="AlphaFoldDB" id="X1TRV9"/>
<protein>
    <recommendedName>
        <fullName evidence="1">GIY-YIG domain-containing protein</fullName>
    </recommendedName>
</protein>
<evidence type="ECO:0000259" key="1">
    <source>
        <dbReference type="PROSITE" id="PS50164"/>
    </source>
</evidence>
<dbReference type="EMBL" id="BARW01015024">
    <property type="protein sequence ID" value="GAI82779.1"/>
    <property type="molecule type" value="Genomic_DNA"/>
</dbReference>
<reference evidence="2" key="1">
    <citation type="journal article" date="2014" name="Front. Microbiol.">
        <title>High frequency of phylogenetically diverse reductive dehalogenase-homologous genes in deep subseafloor sedimentary metagenomes.</title>
        <authorList>
            <person name="Kawai M."/>
            <person name="Futagami T."/>
            <person name="Toyoda A."/>
            <person name="Takaki Y."/>
            <person name="Nishi S."/>
            <person name="Hori S."/>
            <person name="Arai W."/>
            <person name="Tsubouchi T."/>
            <person name="Morono Y."/>
            <person name="Uchiyama I."/>
            <person name="Ito T."/>
            <person name="Fujiyama A."/>
            <person name="Inagaki F."/>
            <person name="Takami H."/>
        </authorList>
    </citation>
    <scope>NUCLEOTIDE SEQUENCE</scope>
    <source>
        <strain evidence="2">Expedition CK06-06</strain>
    </source>
</reference>
<gene>
    <name evidence="2" type="ORF">S12H4_26473</name>
</gene>
<proteinExistence type="predicted"/>